<keyword evidence="1" id="KW-1133">Transmembrane helix</keyword>
<dbReference type="EMBL" id="MCOK01000001">
    <property type="protein sequence ID" value="OOC52485.1"/>
    <property type="molecule type" value="Genomic_DNA"/>
</dbReference>
<dbReference type="Proteomes" id="UP000189004">
    <property type="component" value="Unassembled WGS sequence"/>
</dbReference>
<keyword evidence="1" id="KW-0472">Membrane</keyword>
<keyword evidence="1" id="KW-0812">Transmembrane</keyword>
<feature type="transmembrane region" description="Helical" evidence="1">
    <location>
        <begin position="36"/>
        <end position="57"/>
    </location>
</feature>
<proteinExistence type="predicted"/>
<evidence type="ECO:0000313" key="2">
    <source>
        <dbReference type="EMBL" id="OOC52485.1"/>
    </source>
</evidence>
<organism evidence="2 3">
    <name type="scientific">Nocardiopsis sinuspersici</name>
    <dbReference type="NCBI Taxonomy" id="501010"/>
    <lineage>
        <taxon>Bacteria</taxon>
        <taxon>Bacillati</taxon>
        <taxon>Actinomycetota</taxon>
        <taxon>Actinomycetes</taxon>
        <taxon>Streptosporangiales</taxon>
        <taxon>Nocardiopsidaceae</taxon>
        <taxon>Nocardiopsis</taxon>
    </lineage>
</organism>
<dbReference type="AlphaFoldDB" id="A0A1V3BVF9"/>
<evidence type="ECO:0008006" key="4">
    <source>
        <dbReference type="Google" id="ProtNLM"/>
    </source>
</evidence>
<comment type="caution">
    <text evidence="2">The sequence shown here is derived from an EMBL/GenBank/DDBJ whole genome shotgun (WGS) entry which is preliminary data.</text>
</comment>
<reference evidence="3" key="1">
    <citation type="submission" date="2016-08" db="EMBL/GenBank/DDBJ databases">
        <authorList>
            <person name="Tokovenko B."/>
            <person name="Kalinowski J."/>
        </authorList>
    </citation>
    <scope>NUCLEOTIDE SEQUENCE [LARGE SCALE GENOMIC DNA]</scope>
    <source>
        <strain evidence="3">UTMC102</strain>
    </source>
</reference>
<evidence type="ECO:0000313" key="3">
    <source>
        <dbReference type="Proteomes" id="UP000189004"/>
    </source>
</evidence>
<dbReference type="STRING" id="501010.NOSIN_00400"/>
<feature type="transmembrane region" description="Helical" evidence="1">
    <location>
        <begin position="116"/>
        <end position="144"/>
    </location>
</feature>
<keyword evidence="3" id="KW-1185">Reference proteome</keyword>
<gene>
    <name evidence="2" type="ORF">NOSIN_00400</name>
</gene>
<protein>
    <recommendedName>
        <fullName evidence="4">DUF3307 domain-containing protein</fullName>
    </recommendedName>
</protein>
<accession>A0A1V3BVF9</accession>
<evidence type="ECO:0000256" key="1">
    <source>
        <dbReference type="SAM" id="Phobius"/>
    </source>
</evidence>
<sequence>MIYAALLSGHWVGDHWAQTDHQATTKGERTRTGRQVCAAHVATLTLCQMVALALVVVSEGGFAPVQAALGLAVNAATHYWADRRRTLEGLAHLLGKHGYYTRGGAPHLDLAWHMGWMLPAALIISADLVPALALSGLCLVLLLLADQLSRLGWNEARRSTVRS</sequence>
<name>A0A1V3BVF9_9ACTN</name>